<dbReference type="CDD" id="cd00190">
    <property type="entry name" value="Tryp_SPc"/>
    <property type="match status" value="1"/>
</dbReference>
<keyword evidence="4" id="KW-1015">Disulfide bond</keyword>
<dbReference type="SMART" id="SM00020">
    <property type="entry name" value="Tryp_SPc"/>
    <property type="match status" value="1"/>
</dbReference>
<protein>
    <recommendedName>
        <fullName evidence="6">Phenoloxidase-activating factor 2</fullName>
    </recommendedName>
    <alternativeName>
        <fullName evidence="7">Prophenoloxidase-activating factor II</fullName>
    </alternativeName>
</protein>
<feature type="domain" description="Peptidase S1" evidence="11">
    <location>
        <begin position="146"/>
        <end position="372"/>
    </location>
</feature>
<keyword evidence="3 10" id="KW-0732">Signal</keyword>
<dbReference type="PRINTS" id="PR00722">
    <property type="entry name" value="CHYMOTRYPSIN"/>
</dbReference>
<evidence type="ECO:0000256" key="7">
    <source>
        <dbReference type="ARBA" id="ARBA00076468"/>
    </source>
</evidence>
<evidence type="ECO:0000256" key="10">
    <source>
        <dbReference type="SAM" id="SignalP"/>
    </source>
</evidence>
<dbReference type="GO" id="GO:0006508">
    <property type="term" value="P:proteolysis"/>
    <property type="evidence" value="ECO:0007669"/>
    <property type="project" value="UniProtKB-KW"/>
</dbReference>
<dbReference type="InterPro" id="IPR043504">
    <property type="entry name" value="Peptidase_S1_PA_chymotrypsin"/>
</dbReference>
<keyword evidence="8" id="KW-0720">Serine protease</keyword>
<evidence type="ECO:0000259" key="11">
    <source>
        <dbReference type="PROSITE" id="PS50240"/>
    </source>
</evidence>
<dbReference type="EMBL" id="JARGDH010000004">
    <property type="protein sequence ID" value="KAL0269381.1"/>
    <property type="molecule type" value="Genomic_DNA"/>
</dbReference>
<dbReference type="InterPro" id="IPR001314">
    <property type="entry name" value="Peptidase_S1A"/>
</dbReference>
<comment type="caution">
    <text evidence="12">The sequence shown here is derived from an EMBL/GenBank/DDBJ whole genome shotgun (WGS) entry which is preliminary data.</text>
</comment>
<dbReference type="InterPro" id="IPR033116">
    <property type="entry name" value="TRYPSIN_SER"/>
</dbReference>
<dbReference type="SUPFAM" id="SSF50494">
    <property type="entry name" value="Trypsin-like serine proteases"/>
    <property type="match status" value="1"/>
</dbReference>
<reference evidence="12" key="1">
    <citation type="journal article" date="2024" name="Gigascience">
        <title>Chromosome-level genome of the poultry shaft louse Menopon gallinae provides insight into the host-switching and adaptive evolution of parasitic lice.</title>
        <authorList>
            <person name="Xu Y."/>
            <person name="Ma L."/>
            <person name="Liu S."/>
            <person name="Liang Y."/>
            <person name="Liu Q."/>
            <person name="He Z."/>
            <person name="Tian L."/>
            <person name="Duan Y."/>
            <person name="Cai W."/>
            <person name="Li H."/>
            <person name="Song F."/>
        </authorList>
    </citation>
    <scope>NUCLEOTIDE SEQUENCE</scope>
    <source>
        <strain evidence="12">Cailab_2023a</strain>
    </source>
</reference>
<sequence>MSSVVGFVCLFFVFGVVGGQRDNNAIDNKDELGPLRAKTQFQRCITPENRLGHCMHLLRCPLPEFKTDKLRFMDYFCIIDRIYVGVCCPDDFIAQTGGPFGPGSLPTLEDGARPPPPPPQNQDPNKPGSGERKGCGENLGVEFKRVTGGRPADPKQWPWMAGIIRVSLRDVVCGAVLITDRHVLTAAHCLYRVPVQDVLIRLGEYDLRRIEETRVQNFGIGQLIIHKDFNPNTYENDIAIIKLNRPASLNTYAWPVCLPEPGNEFIGVDAVVIGWGNIQYGGPSSDVLMEVSVPVWNNTSCQDTFIQPVLDTNLCAGGIYGKDSCQGDSGGPLLHLLPNDRWVTIGVVSWGVKCGESRPAIYTRVNKYLDWILGHAIF</sequence>
<dbReference type="InterPro" id="IPR001254">
    <property type="entry name" value="Trypsin_dom"/>
</dbReference>
<proteinExistence type="inferred from homology"/>
<dbReference type="PANTHER" id="PTHR24252">
    <property type="entry name" value="ACROSIN-RELATED"/>
    <property type="match status" value="1"/>
</dbReference>
<keyword evidence="8" id="KW-0378">Hydrolase</keyword>
<dbReference type="Pfam" id="PF00089">
    <property type="entry name" value="Trypsin"/>
    <property type="match status" value="1"/>
</dbReference>
<dbReference type="Gene3D" id="2.40.10.10">
    <property type="entry name" value="Trypsin-like serine proteases"/>
    <property type="match status" value="2"/>
</dbReference>
<dbReference type="FunFam" id="2.40.10.10:FF:000038">
    <property type="entry name" value="Serine protease"/>
    <property type="match status" value="1"/>
</dbReference>
<dbReference type="PROSITE" id="PS50240">
    <property type="entry name" value="TRYPSIN_DOM"/>
    <property type="match status" value="1"/>
</dbReference>
<dbReference type="InterPro" id="IPR009003">
    <property type="entry name" value="Peptidase_S1_PA"/>
</dbReference>
<evidence type="ECO:0000256" key="3">
    <source>
        <dbReference type="ARBA" id="ARBA00022729"/>
    </source>
</evidence>
<feature type="signal peptide" evidence="10">
    <location>
        <begin position="1"/>
        <end position="19"/>
    </location>
</feature>
<evidence type="ECO:0000256" key="4">
    <source>
        <dbReference type="ARBA" id="ARBA00023157"/>
    </source>
</evidence>
<comment type="subcellular location">
    <subcellularLocation>
        <location evidence="1">Secreted</location>
    </subcellularLocation>
</comment>
<feature type="chain" id="PRO_5043744157" description="Phenoloxidase-activating factor 2" evidence="10">
    <location>
        <begin position="20"/>
        <end position="378"/>
    </location>
</feature>
<evidence type="ECO:0000256" key="5">
    <source>
        <dbReference type="ARBA" id="ARBA00024195"/>
    </source>
</evidence>
<evidence type="ECO:0000256" key="8">
    <source>
        <dbReference type="RuleBase" id="RU363034"/>
    </source>
</evidence>
<dbReference type="PANTHER" id="PTHR24252:SF10">
    <property type="entry name" value="SERINE PROTEASE 56"/>
    <property type="match status" value="1"/>
</dbReference>
<dbReference type="GO" id="GO:0004252">
    <property type="term" value="F:serine-type endopeptidase activity"/>
    <property type="evidence" value="ECO:0007669"/>
    <property type="project" value="InterPro"/>
</dbReference>
<evidence type="ECO:0000256" key="9">
    <source>
        <dbReference type="SAM" id="MobiDB-lite"/>
    </source>
</evidence>
<evidence type="ECO:0000313" key="12">
    <source>
        <dbReference type="EMBL" id="KAL0269381.1"/>
    </source>
</evidence>
<dbReference type="PROSITE" id="PS00135">
    <property type="entry name" value="TRYPSIN_SER"/>
    <property type="match status" value="1"/>
</dbReference>
<comment type="similarity">
    <text evidence="5">Belongs to the peptidase S1 family. CLIP subfamily.</text>
</comment>
<dbReference type="InterPro" id="IPR022700">
    <property type="entry name" value="CLIP"/>
</dbReference>
<accession>A0AAW2HIM2</accession>
<gene>
    <name evidence="12" type="ORF">PYX00_007137</name>
</gene>
<feature type="region of interest" description="Disordered" evidence="9">
    <location>
        <begin position="103"/>
        <end position="134"/>
    </location>
</feature>
<dbReference type="InterPro" id="IPR018114">
    <property type="entry name" value="TRYPSIN_HIS"/>
</dbReference>
<dbReference type="AlphaFoldDB" id="A0AAW2HIM2"/>
<name>A0AAW2HIM2_9NEOP</name>
<organism evidence="12">
    <name type="scientific">Menopon gallinae</name>
    <name type="common">poultry shaft louse</name>
    <dbReference type="NCBI Taxonomy" id="328185"/>
    <lineage>
        <taxon>Eukaryota</taxon>
        <taxon>Metazoa</taxon>
        <taxon>Ecdysozoa</taxon>
        <taxon>Arthropoda</taxon>
        <taxon>Hexapoda</taxon>
        <taxon>Insecta</taxon>
        <taxon>Pterygota</taxon>
        <taxon>Neoptera</taxon>
        <taxon>Paraneoptera</taxon>
        <taxon>Psocodea</taxon>
        <taxon>Troctomorpha</taxon>
        <taxon>Phthiraptera</taxon>
        <taxon>Amblycera</taxon>
        <taxon>Menoponidae</taxon>
        <taxon>Menopon</taxon>
    </lineage>
</organism>
<keyword evidence="2" id="KW-0964">Secreted</keyword>
<evidence type="ECO:0000256" key="6">
    <source>
        <dbReference type="ARBA" id="ARBA00068096"/>
    </source>
</evidence>
<evidence type="ECO:0000256" key="2">
    <source>
        <dbReference type="ARBA" id="ARBA00022525"/>
    </source>
</evidence>
<dbReference type="SMART" id="SM00680">
    <property type="entry name" value="CLIP"/>
    <property type="match status" value="1"/>
</dbReference>
<dbReference type="GO" id="GO:0005576">
    <property type="term" value="C:extracellular region"/>
    <property type="evidence" value="ECO:0007669"/>
    <property type="project" value="UniProtKB-SubCell"/>
</dbReference>
<dbReference type="PROSITE" id="PS00134">
    <property type="entry name" value="TRYPSIN_HIS"/>
    <property type="match status" value="1"/>
</dbReference>
<evidence type="ECO:0000256" key="1">
    <source>
        <dbReference type="ARBA" id="ARBA00004613"/>
    </source>
</evidence>
<keyword evidence="8" id="KW-0645">Protease</keyword>